<gene>
    <name evidence="2" type="ORF">SAMN02745220_02983</name>
</gene>
<dbReference type="AlphaFoldDB" id="A0A1M7YAL8"/>
<evidence type="ECO:0000256" key="1">
    <source>
        <dbReference type="SAM" id="Phobius"/>
    </source>
</evidence>
<reference evidence="2 3" key="1">
    <citation type="submission" date="2016-12" db="EMBL/GenBank/DDBJ databases">
        <authorList>
            <person name="Song W.-J."/>
            <person name="Kurnit D.M."/>
        </authorList>
    </citation>
    <scope>NUCLEOTIDE SEQUENCE [LARGE SCALE GENOMIC DNA]</scope>
    <source>
        <strain evidence="2 3">DSM 18488</strain>
    </source>
</reference>
<organism evidence="2 3">
    <name type="scientific">Desulfopila aestuarii DSM 18488</name>
    <dbReference type="NCBI Taxonomy" id="1121416"/>
    <lineage>
        <taxon>Bacteria</taxon>
        <taxon>Pseudomonadati</taxon>
        <taxon>Thermodesulfobacteriota</taxon>
        <taxon>Desulfobulbia</taxon>
        <taxon>Desulfobulbales</taxon>
        <taxon>Desulfocapsaceae</taxon>
        <taxon>Desulfopila</taxon>
    </lineage>
</organism>
<name>A0A1M7YAL8_9BACT</name>
<accession>A0A1M7YAL8</accession>
<dbReference type="Proteomes" id="UP000184603">
    <property type="component" value="Unassembled WGS sequence"/>
</dbReference>
<keyword evidence="3" id="KW-1185">Reference proteome</keyword>
<keyword evidence="1" id="KW-1133">Transmembrane helix</keyword>
<sequence length="76" mass="8379">MIMKLLVTIGLLAAAGLAIVLYGFGIPAAVLSVSSLTALYWWFIRDPERKEKSPAPPVSCCHYLGDIDKDEKDRSR</sequence>
<feature type="transmembrane region" description="Helical" evidence="1">
    <location>
        <begin position="28"/>
        <end position="44"/>
    </location>
</feature>
<proteinExistence type="predicted"/>
<keyword evidence="1" id="KW-0472">Membrane</keyword>
<protein>
    <submittedName>
        <fullName evidence="2">Uncharacterized protein</fullName>
    </submittedName>
</protein>
<evidence type="ECO:0000313" key="3">
    <source>
        <dbReference type="Proteomes" id="UP000184603"/>
    </source>
</evidence>
<keyword evidence="1" id="KW-0812">Transmembrane</keyword>
<dbReference type="EMBL" id="FRFE01000015">
    <property type="protein sequence ID" value="SHO49660.1"/>
    <property type="molecule type" value="Genomic_DNA"/>
</dbReference>
<evidence type="ECO:0000313" key="2">
    <source>
        <dbReference type="EMBL" id="SHO49660.1"/>
    </source>
</evidence>